<comment type="cofactor">
    <cofactor evidence="9">
        <name>Zn(2+)</name>
        <dbReference type="ChEBI" id="CHEBI:29105"/>
    </cofactor>
    <text evidence="9">Binds 1 zinc ion per subunit.</text>
</comment>
<keyword evidence="12" id="KW-0472">Membrane</keyword>
<evidence type="ECO:0000313" key="15">
    <source>
        <dbReference type="Proteomes" id="UP000006671"/>
    </source>
</evidence>
<dbReference type="OrthoDB" id="527990at2759"/>
<feature type="region of interest" description="Disordered" evidence="11">
    <location>
        <begin position="1"/>
        <end position="33"/>
    </location>
</feature>
<keyword evidence="7 10" id="KW-0175">Coiled coil</keyword>
<organism evidence="15">
    <name type="scientific">Naegleria gruberi</name>
    <name type="common">Amoeba</name>
    <dbReference type="NCBI Taxonomy" id="5762"/>
    <lineage>
        <taxon>Eukaryota</taxon>
        <taxon>Discoba</taxon>
        <taxon>Heterolobosea</taxon>
        <taxon>Tetramitia</taxon>
        <taxon>Eutetramitia</taxon>
        <taxon>Vahlkampfiidae</taxon>
        <taxon>Naegleria</taxon>
    </lineage>
</organism>
<dbReference type="Gene3D" id="2.10.55.10">
    <property type="entry name" value="Leishmanolysin domain 3"/>
    <property type="match status" value="1"/>
</dbReference>
<evidence type="ECO:0000313" key="14">
    <source>
        <dbReference type="EMBL" id="EFC42927.1"/>
    </source>
</evidence>
<dbReference type="GO" id="GO:0004222">
    <property type="term" value="F:metalloendopeptidase activity"/>
    <property type="evidence" value="ECO:0007669"/>
    <property type="project" value="InterPro"/>
</dbReference>
<feature type="coiled-coil region" evidence="10">
    <location>
        <begin position="314"/>
        <end position="366"/>
    </location>
</feature>
<evidence type="ECO:0000256" key="2">
    <source>
        <dbReference type="ARBA" id="ARBA00022670"/>
    </source>
</evidence>
<dbReference type="GO" id="GO:0007155">
    <property type="term" value="P:cell adhesion"/>
    <property type="evidence" value="ECO:0007669"/>
    <property type="project" value="InterPro"/>
</dbReference>
<keyword evidence="12" id="KW-0812">Transmembrane</keyword>
<dbReference type="SUPFAM" id="SSF55486">
    <property type="entry name" value="Metalloproteases ('zincins'), catalytic domain"/>
    <property type="match status" value="1"/>
</dbReference>
<dbReference type="GO" id="GO:0046872">
    <property type="term" value="F:metal ion binding"/>
    <property type="evidence" value="ECO:0007669"/>
    <property type="project" value="UniProtKB-KW"/>
</dbReference>
<dbReference type="InterPro" id="IPR051147">
    <property type="entry name" value="CFAP_domain-containing"/>
</dbReference>
<evidence type="ECO:0000256" key="7">
    <source>
        <dbReference type="ARBA" id="ARBA00023054"/>
    </source>
</evidence>
<dbReference type="Pfam" id="PF01457">
    <property type="entry name" value="Peptidase_M8"/>
    <property type="match status" value="1"/>
</dbReference>
<feature type="compositionally biased region" description="Acidic residues" evidence="11">
    <location>
        <begin position="14"/>
        <end position="29"/>
    </location>
</feature>
<dbReference type="eggNOG" id="KOG2556">
    <property type="taxonomic scope" value="Eukaryota"/>
</dbReference>
<dbReference type="GO" id="GO:0006508">
    <property type="term" value="P:proteolysis"/>
    <property type="evidence" value="ECO:0007669"/>
    <property type="project" value="UniProtKB-KW"/>
</dbReference>
<feature type="compositionally biased region" description="Low complexity" evidence="11">
    <location>
        <begin position="240"/>
        <end position="255"/>
    </location>
</feature>
<evidence type="ECO:0000256" key="8">
    <source>
        <dbReference type="PIRSR" id="PIRSR601577-1"/>
    </source>
</evidence>
<evidence type="ECO:0000256" key="12">
    <source>
        <dbReference type="SAM" id="Phobius"/>
    </source>
</evidence>
<feature type="active site" evidence="8">
    <location>
        <position position="786"/>
    </location>
</feature>
<keyword evidence="2" id="KW-0645">Protease</keyword>
<evidence type="ECO:0000256" key="1">
    <source>
        <dbReference type="ARBA" id="ARBA00005860"/>
    </source>
</evidence>
<dbReference type="GO" id="GO:0016020">
    <property type="term" value="C:membrane"/>
    <property type="evidence" value="ECO:0007669"/>
    <property type="project" value="InterPro"/>
</dbReference>
<feature type="compositionally biased region" description="Basic and acidic residues" evidence="11">
    <location>
        <begin position="446"/>
        <end position="464"/>
    </location>
</feature>
<keyword evidence="15" id="KW-1185">Reference proteome</keyword>
<name>D2VJE0_NAEGR</name>
<dbReference type="KEGG" id="ngr:NAEGRDRAFT_80180"/>
<dbReference type="GO" id="GO:0005856">
    <property type="term" value="C:cytoskeleton"/>
    <property type="evidence" value="ECO:0007669"/>
    <property type="project" value="UniProtKB-ARBA"/>
</dbReference>
<proteinExistence type="inferred from homology"/>
<evidence type="ECO:0000256" key="9">
    <source>
        <dbReference type="PIRSR" id="PIRSR601577-2"/>
    </source>
</evidence>
<evidence type="ECO:0000256" key="5">
    <source>
        <dbReference type="ARBA" id="ARBA00022833"/>
    </source>
</evidence>
<feature type="compositionally biased region" description="Polar residues" evidence="11">
    <location>
        <begin position="1111"/>
        <end position="1121"/>
    </location>
</feature>
<feature type="region of interest" description="Disordered" evidence="11">
    <location>
        <begin position="446"/>
        <end position="507"/>
    </location>
</feature>
<evidence type="ECO:0000259" key="13">
    <source>
        <dbReference type="Pfam" id="PF13863"/>
    </source>
</evidence>
<dbReference type="Proteomes" id="UP000006671">
    <property type="component" value="Unassembled WGS sequence"/>
</dbReference>
<feature type="compositionally biased region" description="Basic and acidic residues" evidence="11">
    <location>
        <begin position="494"/>
        <end position="507"/>
    </location>
</feature>
<feature type="transmembrane region" description="Helical" evidence="12">
    <location>
        <begin position="1159"/>
        <end position="1177"/>
    </location>
</feature>
<feature type="region of interest" description="Disordered" evidence="11">
    <location>
        <begin position="46"/>
        <end position="95"/>
    </location>
</feature>
<feature type="binding site" evidence="9">
    <location>
        <position position="785"/>
    </location>
    <ligand>
        <name>Zn(2+)</name>
        <dbReference type="ChEBI" id="CHEBI:29105"/>
        <note>catalytic</note>
    </ligand>
</feature>
<dbReference type="Gene3D" id="3.90.132.10">
    <property type="entry name" value="Leishmanolysin , domain 2"/>
    <property type="match status" value="1"/>
</dbReference>
<dbReference type="SMR" id="D2VJE0"/>
<evidence type="ECO:0000256" key="10">
    <source>
        <dbReference type="SAM" id="Coils"/>
    </source>
</evidence>
<dbReference type="Pfam" id="PF13863">
    <property type="entry name" value="DUF4200"/>
    <property type="match status" value="1"/>
</dbReference>
<comment type="similarity">
    <text evidence="1">Belongs to the peptidase M8 family.</text>
</comment>
<evidence type="ECO:0000256" key="6">
    <source>
        <dbReference type="ARBA" id="ARBA00023049"/>
    </source>
</evidence>
<protein>
    <submittedName>
        <fullName evidence="14">Leishmanolysin peptidase</fullName>
    </submittedName>
</protein>
<reference evidence="14 15" key="1">
    <citation type="journal article" date="2010" name="Cell">
        <title>The genome of Naegleria gruberi illuminates early eukaryotic versatility.</title>
        <authorList>
            <person name="Fritz-Laylin L.K."/>
            <person name="Prochnik S.E."/>
            <person name="Ginger M.L."/>
            <person name="Dacks J.B."/>
            <person name="Carpenter M.L."/>
            <person name="Field M.C."/>
            <person name="Kuo A."/>
            <person name="Paredez A."/>
            <person name="Chapman J."/>
            <person name="Pham J."/>
            <person name="Shu S."/>
            <person name="Neupane R."/>
            <person name="Cipriano M."/>
            <person name="Mancuso J."/>
            <person name="Tu H."/>
            <person name="Salamov A."/>
            <person name="Lindquist E."/>
            <person name="Shapiro H."/>
            <person name="Lucas S."/>
            <person name="Grigoriev I.V."/>
            <person name="Cande W.Z."/>
            <person name="Fulton C."/>
            <person name="Rokhsar D.S."/>
            <person name="Dawson S.C."/>
        </authorList>
    </citation>
    <scope>NUCLEOTIDE SEQUENCE [LARGE SCALE GENOMIC DNA]</scope>
    <source>
        <strain evidence="14 15">NEG-M</strain>
    </source>
</reference>
<feature type="coiled-coil region" evidence="10">
    <location>
        <begin position="127"/>
        <end position="207"/>
    </location>
</feature>
<dbReference type="VEuPathDB" id="AmoebaDB:NAEGRDRAFT_80180"/>
<evidence type="ECO:0000256" key="11">
    <source>
        <dbReference type="SAM" id="MobiDB-lite"/>
    </source>
</evidence>
<dbReference type="InParanoid" id="D2VJE0"/>
<dbReference type="GeneID" id="8852998"/>
<dbReference type="AlphaFoldDB" id="D2VJE0"/>
<dbReference type="Gene3D" id="3.10.170.20">
    <property type="match status" value="1"/>
</dbReference>
<evidence type="ECO:0000256" key="4">
    <source>
        <dbReference type="ARBA" id="ARBA00022801"/>
    </source>
</evidence>
<feature type="region of interest" description="Disordered" evidence="11">
    <location>
        <begin position="228"/>
        <end position="281"/>
    </location>
</feature>
<keyword evidence="12" id="KW-1133">Transmembrane helix</keyword>
<feature type="domain" description="DUF4200" evidence="13">
    <location>
        <begin position="106"/>
        <end position="224"/>
    </location>
</feature>
<feature type="binding site" evidence="9">
    <location>
        <position position="867"/>
    </location>
    <ligand>
        <name>Zn(2+)</name>
        <dbReference type="ChEBI" id="CHEBI:29105"/>
        <note>catalytic</note>
    </ligand>
</feature>
<dbReference type="InterPro" id="IPR001577">
    <property type="entry name" value="Peptidase_M8"/>
</dbReference>
<dbReference type="EMBL" id="GG738876">
    <property type="protein sequence ID" value="EFC42927.1"/>
    <property type="molecule type" value="Genomic_DNA"/>
</dbReference>
<evidence type="ECO:0000256" key="3">
    <source>
        <dbReference type="ARBA" id="ARBA00022723"/>
    </source>
</evidence>
<accession>D2VJE0</accession>
<sequence length="1178" mass="132383">MKSSGRRVGVTVDQEYESFTSEEEEEIEENPFKIPTDEQIFESKEKLKSINTGSGLTFKSPRKTKMSRRDPVLPLIRDKKSKSAPSGDQPVDVNSSYKKKENVSDFIEKKKQMFLLQMSIDTKKFEIKKLEKKAQKRDQKLFQMEQELKQQTQAFDDFLALNDIRAVEAIKKAEEETKAKQSKQNEIKKLNARIAAITSEISKLDYQLDNCRRYKDFLDSLTPKEELAKMNDKKKKTSKSRPGSRASSGRSGTSTSEKEERETKMTPIASLDSKEEEQTENNEEVIDMYFKKPEQLLNIYSELEESNLILIQNTEDIQEQLEDVQKMYKETKKKMSMEAENLQAQIDVLNEQLEIEQDRLKTISDRHSSNIDQDGEERLKMLTEKIKEIYLQSGVETESDQNADIMENIDPLFMLSKIENKLESLLTVLDEYDDDFVAKYEKQREKERRKQQREETNKIKSQKEKKNKSVVQQTAPRKRAGKPLVFRSAPPNTDTKKSKSEETKQNEEKDEFKELFVCLVGCCFAHQPTFHMFTQSQHVENQPNHHHKCIHDSLYDNELKRFDGDRSKSPLFIGLDNPIPLQTTHRLVRKMGANGKRSIEKVFDVFSSIRIILDTTYLSSDVESRSCYSTGATYKRGNPSSTSVVCDGSSVTTNCYGTCKSADVITSTKSSRVLNLVQQVKAKIASQISTRPLASFTVSKLAINCGAEGGVPWTSNVIAPNTLTNVDLYIYVTMRPADTGVAAWATACSTESTYGRPVAGQLNINPSILDTYPSDDTVLLSTIEHETTHILGFSSSFYGQYRDDNGFLMSSSAVVASKTKTENGASVTRQYFIHSKMTNMYKNLTGCSSVDGVPIEEYGSSGSAGSHFDARVFVNELMAPSLDGCGTFGRSCVTTTATLALLETTGWYKSSVANPIIPAYGRNMGCNFANQRCSTWDTDKLGYFCTDTTQKKFSCVYHMRDKGICDMATYTSALPAQYQYFTNSKQGGRVSWFDYCPIQRRYMNCADKTMPKRSSEVFNTNSACFVGNLELTGFSGTMESEDSASRCLVYSCDRTNKVLKIRLHTTSNYITCPSDQSNQVFTAPTGFKGSVTCPKNGYTILCDSYEITPSTDDGTGKTAISSDEAGNESSDGTSSGKVCFLGICWGSSAQIVQFSTSNIFLLIATFVLLNALMNMVTQ</sequence>
<keyword evidence="5 9" id="KW-0862">Zinc</keyword>
<dbReference type="Gene3D" id="2.30.34.10">
    <property type="entry name" value="Leishmanolysin domain 4"/>
    <property type="match status" value="1"/>
</dbReference>
<keyword evidence="4" id="KW-0378">Hydrolase</keyword>
<dbReference type="PANTHER" id="PTHR21683">
    <property type="entry name" value="COILED-COIL DOMAIN-CONTAINING PROTEIN 42 LIKE-2-LIKE-RELATED"/>
    <property type="match status" value="1"/>
</dbReference>
<keyword evidence="6 9" id="KW-0482">Metalloprotease</keyword>
<gene>
    <name evidence="14" type="ORF">NAEGRDRAFT_80180</name>
</gene>
<dbReference type="InterPro" id="IPR025252">
    <property type="entry name" value="DUF4200"/>
</dbReference>
<feature type="region of interest" description="Disordered" evidence="11">
    <location>
        <begin position="1111"/>
        <end position="1134"/>
    </location>
</feature>
<feature type="binding site" evidence="9">
    <location>
        <position position="789"/>
    </location>
    <ligand>
        <name>Zn(2+)</name>
        <dbReference type="ChEBI" id="CHEBI:29105"/>
        <note>catalytic</note>
    </ligand>
</feature>
<dbReference type="RefSeq" id="XP_002675671.1">
    <property type="nucleotide sequence ID" value="XM_002675625.1"/>
</dbReference>
<keyword evidence="3 9" id="KW-0479">Metal-binding</keyword>
<dbReference type="PANTHER" id="PTHR21683:SF3">
    <property type="entry name" value="CILIA AND FLAGELLA ASSOCIATED PROTEIN 100"/>
    <property type="match status" value="1"/>
</dbReference>